<evidence type="ECO:0000313" key="2">
    <source>
        <dbReference type="Proteomes" id="UP001189429"/>
    </source>
</evidence>
<dbReference type="Proteomes" id="UP001189429">
    <property type="component" value="Unassembled WGS sequence"/>
</dbReference>
<accession>A0ABN9U139</accession>
<evidence type="ECO:0000313" key="1">
    <source>
        <dbReference type="EMBL" id="CAK0852462.1"/>
    </source>
</evidence>
<organism evidence="1 2">
    <name type="scientific">Prorocentrum cordatum</name>
    <dbReference type="NCBI Taxonomy" id="2364126"/>
    <lineage>
        <taxon>Eukaryota</taxon>
        <taxon>Sar</taxon>
        <taxon>Alveolata</taxon>
        <taxon>Dinophyceae</taxon>
        <taxon>Prorocentrales</taxon>
        <taxon>Prorocentraceae</taxon>
        <taxon>Prorocentrum</taxon>
    </lineage>
</organism>
<evidence type="ECO:0008006" key="3">
    <source>
        <dbReference type="Google" id="ProtNLM"/>
    </source>
</evidence>
<dbReference type="EMBL" id="CAUYUJ010015316">
    <property type="protein sequence ID" value="CAK0852462.1"/>
    <property type="molecule type" value="Genomic_DNA"/>
</dbReference>
<name>A0ABN9U139_9DINO</name>
<comment type="caution">
    <text evidence="1">The sequence shown here is derived from an EMBL/GenBank/DDBJ whole genome shotgun (WGS) entry which is preliminary data.</text>
</comment>
<protein>
    <recommendedName>
        <fullName evidence="3">Sulfotransferase</fullName>
    </recommendedName>
</protein>
<gene>
    <name evidence="1" type="ORF">PCOR1329_LOCUS44233</name>
</gene>
<sequence length="246" mass="26645">MALVAFAPRFVGLPPHLSPTCCWPGSRRLRVAVVRNPFRRLASFFANVWLPNRGPGRSLGTWAAFGPWVVQLWRWRSERQRRCRLGGTGAPGSDARVLPGVPPAAEFLNAWFWHHLRPQVEAIRSPQLLPEAELCESLGGANGSRAGAAPGAPLHLLRVEDLGADLGRLERTLCTEFAHCARLPPFPRTNEAGASAPAAPPAAALWGAAAVRHAVDLYRADFDGLGYGREPSEARPLPSAPSVLRL</sequence>
<proteinExistence type="predicted"/>
<keyword evidence="2" id="KW-1185">Reference proteome</keyword>
<reference evidence="1" key="1">
    <citation type="submission" date="2023-10" db="EMBL/GenBank/DDBJ databases">
        <authorList>
            <person name="Chen Y."/>
            <person name="Shah S."/>
            <person name="Dougan E. K."/>
            <person name="Thang M."/>
            <person name="Chan C."/>
        </authorList>
    </citation>
    <scope>NUCLEOTIDE SEQUENCE [LARGE SCALE GENOMIC DNA]</scope>
</reference>